<dbReference type="EMBL" id="CP071091">
    <property type="protein sequence ID" value="QSQ11999.1"/>
    <property type="molecule type" value="Genomic_DNA"/>
</dbReference>
<dbReference type="Proteomes" id="UP000663090">
    <property type="component" value="Chromosome"/>
</dbReference>
<dbReference type="Pfam" id="PF08123">
    <property type="entry name" value="DOT1"/>
    <property type="match status" value="1"/>
</dbReference>
<keyword evidence="2" id="KW-0489">Methyltransferase</keyword>
<dbReference type="RefSeq" id="WP_206713734.1">
    <property type="nucleotide sequence ID" value="NZ_CP071091.1"/>
</dbReference>
<keyword evidence="2" id="KW-0808">Transferase</keyword>
<reference evidence="2 3" key="1">
    <citation type="submission" date="2021-02" db="EMBL/GenBank/DDBJ databases">
        <title>De Novo genome assembly of isolated myxobacteria.</title>
        <authorList>
            <person name="Stevens D.C."/>
        </authorList>
    </citation>
    <scope>NUCLEOTIDE SEQUENCE [LARGE SCALE GENOMIC DNA]</scope>
    <source>
        <strain evidence="2 3">SCHIC003</strain>
    </source>
</reference>
<dbReference type="SUPFAM" id="SSF53335">
    <property type="entry name" value="S-adenosyl-L-methionine-dependent methyltransferases"/>
    <property type="match status" value="1"/>
</dbReference>
<dbReference type="InterPro" id="IPR025789">
    <property type="entry name" value="DOT1_dom"/>
</dbReference>
<sequence length="228" mass="25427">MPLPQMVAVRVWSVLLEVITRLGDLLVLVLRPRLVPPYLSLWLREALASPYRARRSFDVVRVLHASGQHFRELIYGETPIHTAVWLFKKSGLTSASRLVDLGAGRGRVLLAARWLGAQALGIELLERHVTLASGLVNRAGAELRQGDATQADLGDATHVFINWTALSPETRERIVERLRTCRPGTRVLTVTRPVEGPGFTLLSQHSLLFTWGVERVWIHERCAPGDAL</sequence>
<evidence type="ECO:0000259" key="1">
    <source>
        <dbReference type="Pfam" id="PF08123"/>
    </source>
</evidence>
<dbReference type="Gene3D" id="3.40.50.150">
    <property type="entry name" value="Vaccinia Virus protein VP39"/>
    <property type="match status" value="1"/>
</dbReference>
<protein>
    <submittedName>
        <fullName evidence="2">Class I SAM-dependent methyltransferase</fullName>
    </submittedName>
</protein>
<dbReference type="GO" id="GO:0008168">
    <property type="term" value="F:methyltransferase activity"/>
    <property type="evidence" value="ECO:0007669"/>
    <property type="project" value="UniProtKB-KW"/>
</dbReference>
<dbReference type="CDD" id="cd02440">
    <property type="entry name" value="AdoMet_MTases"/>
    <property type="match status" value="1"/>
</dbReference>
<name>A0ABX7MZX2_9BACT</name>
<dbReference type="GO" id="GO:0032259">
    <property type="term" value="P:methylation"/>
    <property type="evidence" value="ECO:0007669"/>
    <property type="project" value="UniProtKB-KW"/>
</dbReference>
<accession>A0ABX7MZX2</accession>
<evidence type="ECO:0000313" key="2">
    <source>
        <dbReference type="EMBL" id="QSQ11999.1"/>
    </source>
</evidence>
<evidence type="ECO:0000313" key="3">
    <source>
        <dbReference type="Proteomes" id="UP000663090"/>
    </source>
</evidence>
<keyword evidence="3" id="KW-1185">Reference proteome</keyword>
<organism evidence="2 3">
    <name type="scientific">Myxococcus landrumensis</name>
    <dbReference type="NCBI Taxonomy" id="2813577"/>
    <lineage>
        <taxon>Bacteria</taxon>
        <taxon>Pseudomonadati</taxon>
        <taxon>Myxococcota</taxon>
        <taxon>Myxococcia</taxon>
        <taxon>Myxococcales</taxon>
        <taxon>Cystobacterineae</taxon>
        <taxon>Myxococcaceae</taxon>
        <taxon>Myxococcus</taxon>
    </lineage>
</organism>
<proteinExistence type="predicted"/>
<dbReference type="InterPro" id="IPR029063">
    <property type="entry name" value="SAM-dependent_MTases_sf"/>
</dbReference>
<gene>
    <name evidence="2" type="ORF">JY572_26895</name>
</gene>
<feature type="domain" description="DOT1" evidence="1">
    <location>
        <begin position="68"/>
        <end position="133"/>
    </location>
</feature>